<dbReference type="SUPFAM" id="SSF56784">
    <property type="entry name" value="HAD-like"/>
    <property type="match status" value="1"/>
</dbReference>
<evidence type="ECO:0000313" key="4">
    <source>
        <dbReference type="Proteomes" id="UP000051952"/>
    </source>
</evidence>
<dbReference type="EMBL" id="CYKH01002161">
    <property type="protein sequence ID" value="CUG93553.1"/>
    <property type="molecule type" value="Genomic_DNA"/>
</dbReference>
<dbReference type="InterPro" id="IPR050365">
    <property type="entry name" value="TIM50"/>
</dbReference>
<dbReference type="InterPro" id="IPR036412">
    <property type="entry name" value="HAD-like_sf"/>
</dbReference>
<accession>A0A0S4JU61</accession>
<dbReference type="VEuPathDB" id="TriTrypDB:BSAL_43460"/>
<proteinExistence type="inferred from homology"/>
<dbReference type="Pfam" id="PF03031">
    <property type="entry name" value="NIF"/>
    <property type="match status" value="1"/>
</dbReference>
<dbReference type="PROSITE" id="PS50969">
    <property type="entry name" value="FCP1"/>
    <property type="match status" value="1"/>
</dbReference>
<keyword evidence="1" id="KW-0496">Mitochondrion</keyword>
<dbReference type="Gene3D" id="3.40.50.1000">
    <property type="entry name" value="HAD superfamily/HAD-like"/>
    <property type="match status" value="1"/>
</dbReference>
<dbReference type="GO" id="GO:0015031">
    <property type="term" value="P:protein transport"/>
    <property type="evidence" value="ECO:0007669"/>
    <property type="project" value="UniProtKB-KW"/>
</dbReference>
<reference evidence="4" key="1">
    <citation type="submission" date="2015-09" db="EMBL/GenBank/DDBJ databases">
        <authorList>
            <consortium name="Pathogen Informatics"/>
        </authorList>
    </citation>
    <scope>NUCLEOTIDE SEQUENCE [LARGE SCALE GENOMIC DNA]</scope>
    <source>
        <strain evidence="4">Lake Konstanz</strain>
    </source>
</reference>
<evidence type="ECO:0000256" key="1">
    <source>
        <dbReference type="RuleBase" id="RU365079"/>
    </source>
</evidence>
<evidence type="ECO:0000259" key="2">
    <source>
        <dbReference type="PROSITE" id="PS50969"/>
    </source>
</evidence>
<dbReference type="OMA" id="CRGYERN"/>
<comment type="similarity">
    <text evidence="1">Belongs to the TIM50 family.</text>
</comment>
<keyword evidence="1" id="KW-0653">Protein transport</keyword>
<dbReference type="SMART" id="SM00577">
    <property type="entry name" value="CPDc"/>
    <property type="match status" value="1"/>
</dbReference>
<comment type="subunit">
    <text evidence="1">Component of the TIM23 complex.</text>
</comment>
<organism evidence="3 4">
    <name type="scientific">Bodo saltans</name>
    <name type="common">Flagellated protozoan</name>
    <dbReference type="NCBI Taxonomy" id="75058"/>
    <lineage>
        <taxon>Eukaryota</taxon>
        <taxon>Discoba</taxon>
        <taxon>Euglenozoa</taxon>
        <taxon>Kinetoplastea</taxon>
        <taxon>Metakinetoplastina</taxon>
        <taxon>Eubodonida</taxon>
        <taxon>Bodonidae</taxon>
        <taxon>Bodo</taxon>
    </lineage>
</organism>
<dbReference type="PANTHER" id="PTHR12210">
    <property type="entry name" value="DULLARD PROTEIN PHOSPHATASE"/>
    <property type="match status" value="1"/>
</dbReference>
<dbReference type="InterPro" id="IPR004274">
    <property type="entry name" value="FCP1_dom"/>
</dbReference>
<keyword evidence="1" id="KW-0813">Transport</keyword>
<sequence>MTDAAPRAQRIRGLSFKQEYSSSSNAVQNGSSLFQRMKARVTGQGPTGGRNRAPSMVQEIGKELVPPKDEAVKDRITVVLDLDETLIYAREGPLYARPGLEELMVFLKDNCEAIVWTAGVKAYAQAVVRNIDRHDAIRHTVYRHKKWFTGCAGYNKDLTLLGRDMDTTLIIENTPDCLRGNEGHGVLVSDYEGGELEDNTLIAILLLLKDLVHRRSVEGLTVPQYIQHSNFLSKQNIPTDVGNLMQCFCLDIANASLFQRQKETRVNKDLPAKK</sequence>
<keyword evidence="1" id="KW-0809">Transit peptide</keyword>
<dbReference type="OrthoDB" id="277011at2759"/>
<comment type="subcellular location">
    <subcellularLocation>
        <location evidence="1">Mitochondrion inner membrane</location>
        <topology evidence="1">Single-pass membrane protein</topology>
    </subcellularLocation>
</comment>
<keyword evidence="4" id="KW-1185">Reference proteome</keyword>
<feature type="domain" description="FCP1 homology" evidence="2">
    <location>
        <begin position="71"/>
        <end position="211"/>
    </location>
</feature>
<dbReference type="Proteomes" id="UP000051952">
    <property type="component" value="Unassembled WGS sequence"/>
</dbReference>
<dbReference type="GO" id="GO:0005744">
    <property type="term" value="C:TIM23 mitochondrial import inner membrane translocase complex"/>
    <property type="evidence" value="ECO:0007669"/>
    <property type="project" value="UniProtKB-UniRule"/>
</dbReference>
<dbReference type="AlphaFoldDB" id="A0A0S4JU61"/>
<evidence type="ECO:0000313" key="3">
    <source>
        <dbReference type="EMBL" id="CUG93553.1"/>
    </source>
</evidence>
<keyword evidence="1" id="KW-0811">Translocation</keyword>
<name>A0A0S4JU61_BODSA</name>
<protein>
    <recommendedName>
        <fullName evidence="1">Mitochondrial import inner membrane translocase subunit TIM50</fullName>
    </recommendedName>
</protein>
<dbReference type="InterPro" id="IPR023214">
    <property type="entry name" value="HAD_sf"/>
</dbReference>
<gene>
    <name evidence="3" type="ORF">BSAL_43460</name>
</gene>
<comment type="function">
    <text evidence="1">Essential component of the TIM23 complex, a complex that mediates the translocation of transit peptide-containing proteins across the mitochondrial inner membrane.</text>
</comment>